<dbReference type="OrthoDB" id="5368503at2"/>
<dbReference type="RefSeq" id="WP_038115886.1">
    <property type="nucleotide sequence ID" value="NZ_PPDB01000007.1"/>
</dbReference>
<proteinExistence type="predicted"/>
<reference evidence="2 3" key="1">
    <citation type="submission" date="2018-01" db="EMBL/GenBank/DDBJ databases">
        <title>Draft genome sequences of clinical isolates and type strains of oral Veillonella including Veillonella infantum sp., nov.</title>
        <authorList>
            <person name="Mashima I."/>
            <person name="Liao Y.-C."/>
            <person name="Sabharwal A."/>
            <person name="Haase E.M."/>
            <person name="Nakazawa F."/>
            <person name="Scannapieco F.A."/>
        </authorList>
    </citation>
    <scope>NUCLEOTIDE SEQUENCE [LARGE SCALE GENOMIC DNA]</scope>
    <source>
        <strain evidence="2 3">JCM 15641</strain>
    </source>
</reference>
<keyword evidence="1" id="KW-0732">Signal</keyword>
<dbReference type="InterPro" id="IPR019613">
    <property type="entry name" value="DUF4198"/>
</dbReference>
<dbReference type="Pfam" id="PF10670">
    <property type="entry name" value="DUF4198"/>
    <property type="match status" value="1"/>
</dbReference>
<evidence type="ECO:0000313" key="3">
    <source>
        <dbReference type="Proteomes" id="UP000237916"/>
    </source>
</evidence>
<gene>
    <name evidence="2" type="ORF">VEHSUH05_09000</name>
</gene>
<evidence type="ECO:0000313" key="2">
    <source>
        <dbReference type="EMBL" id="PQL19485.1"/>
    </source>
</evidence>
<comment type="caution">
    <text evidence="2">The sequence shown here is derived from an EMBL/GenBank/DDBJ whole genome shotgun (WGS) entry which is preliminary data.</text>
</comment>
<protein>
    <submittedName>
        <fullName evidence="2">DUF4198 domain-containing protein</fullName>
    </submittedName>
</protein>
<accession>A0A2S7Z8F9</accession>
<organism evidence="2 3">
    <name type="scientific">Veillonella denticariosi JCM 15641</name>
    <dbReference type="NCBI Taxonomy" id="1298594"/>
    <lineage>
        <taxon>Bacteria</taxon>
        <taxon>Bacillati</taxon>
        <taxon>Bacillota</taxon>
        <taxon>Negativicutes</taxon>
        <taxon>Veillonellales</taxon>
        <taxon>Veillonellaceae</taxon>
        <taxon>Veillonella</taxon>
    </lineage>
</organism>
<dbReference type="STRING" id="1298594.GCA_001312465_02165"/>
<sequence>MNKKILASLFAVGLAASSVLTTVDAHGVFFANRTDEKVLVLGEGPVDNAYTSDMVKGITGYDVNGNVMPVKVIKHEKNVAIEQPSNLGVTVTNFDYGYWTKDKDGKTVHKPITQVPGATKSTHAIKYDVHYWNASAKPLNNKDAFIQIVPSVNPLTLRKGDTYEIQVLKEGKPYADAPLIKDVINDLTNESKTDANGKATVTVSANGLNVVGVEVGFPTQTKGEQNKYFSALSFIIDPE</sequence>
<dbReference type="AlphaFoldDB" id="A0A2S7Z8F9"/>
<evidence type="ECO:0000256" key="1">
    <source>
        <dbReference type="SAM" id="SignalP"/>
    </source>
</evidence>
<name>A0A2S7Z8F9_9FIRM</name>
<feature type="signal peptide" evidence="1">
    <location>
        <begin position="1"/>
        <end position="21"/>
    </location>
</feature>
<dbReference type="Proteomes" id="UP000237916">
    <property type="component" value="Unassembled WGS sequence"/>
</dbReference>
<keyword evidence="3" id="KW-1185">Reference proteome</keyword>
<feature type="chain" id="PRO_5038829480" evidence="1">
    <location>
        <begin position="22"/>
        <end position="239"/>
    </location>
</feature>
<dbReference type="EMBL" id="PPDB01000007">
    <property type="protein sequence ID" value="PQL19485.1"/>
    <property type="molecule type" value="Genomic_DNA"/>
</dbReference>